<dbReference type="Proteomes" id="UP000198575">
    <property type="component" value="Unassembled WGS sequence"/>
</dbReference>
<keyword evidence="2 6" id="KW-0349">Heme</keyword>
<dbReference type="PANTHER" id="PTHR33751">
    <property type="entry name" value="CBB3-TYPE CYTOCHROME C OXIDASE SUBUNIT FIXP"/>
    <property type="match status" value="1"/>
</dbReference>
<keyword evidence="7" id="KW-0732">Signal</keyword>
<dbReference type="RefSeq" id="WP_092410965.1">
    <property type="nucleotide sequence ID" value="NZ_FOVF01000051.1"/>
</dbReference>
<feature type="domain" description="Cytochrome c" evidence="8">
    <location>
        <begin position="31"/>
        <end position="109"/>
    </location>
</feature>
<dbReference type="InterPro" id="IPR009056">
    <property type="entry name" value="Cyt_c-like_dom"/>
</dbReference>
<proteinExistence type="predicted"/>
<feature type="chain" id="PRO_5011476325" evidence="7">
    <location>
        <begin position="28"/>
        <end position="122"/>
    </location>
</feature>
<keyword evidence="10" id="KW-1185">Reference proteome</keyword>
<dbReference type="SUPFAM" id="SSF46626">
    <property type="entry name" value="Cytochrome c"/>
    <property type="match status" value="1"/>
</dbReference>
<dbReference type="GO" id="GO:0009055">
    <property type="term" value="F:electron transfer activity"/>
    <property type="evidence" value="ECO:0007669"/>
    <property type="project" value="InterPro"/>
</dbReference>
<accession>A0A1I5B556</accession>
<evidence type="ECO:0000256" key="7">
    <source>
        <dbReference type="SAM" id="SignalP"/>
    </source>
</evidence>
<feature type="signal peptide" evidence="7">
    <location>
        <begin position="1"/>
        <end position="27"/>
    </location>
</feature>
<gene>
    <name evidence="9" type="ORF">SAMN05216289_1514</name>
</gene>
<dbReference type="PANTHER" id="PTHR33751:SF9">
    <property type="entry name" value="CYTOCHROME C4"/>
    <property type="match status" value="1"/>
</dbReference>
<evidence type="ECO:0000256" key="4">
    <source>
        <dbReference type="ARBA" id="ARBA00022982"/>
    </source>
</evidence>
<dbReference type="STRING" id="578942.SAMN05216289_1514"/>
<dbReference type="InterPro" id="IPR050597">
    <property type="entry name" value="Cytochrome_c_Oxidase_Subunit"/>
</dbReference>
<dbReference type="GO" id="GO:0046872">
    <property type="term" value="F:metal ion binding"/>
    <property type="evidence" value="ECO:0007669"/>
    <property type="project" value="UniProtKB-KW"/>
</dbReference>
<dbReference type="InterPro" id="IPR036909">
    <property type="entry name" value="Cyt_c-like_dom_sf"/>
</dbReference>
<dbReference type="Gene3D" id="1.10.760.10">
    <property type="entry name" value="Cytochrome c-like domain"/>
    <property type="match status" value="1"/>
</dbReference>
<reference evidence="9 10" key="1">
    <citation type="submission" date="2016-10" db="EMBL/GenBank/DDBJ databases">
        <authorList>
            <person name="de Groot N.N."/>
        </authorList>
    </citation>
    <scope>NUCLEOTIDE SEQUENCE [LARGE SCALE GENOMIC DNA]</scope>
    <source>
        <strain evidence="9 10">CGMCC 1.7659</strain>
    </source>
</reference>
<sequence>MNRISTIKPLLSLSLLALTSISTLALAATPGNAAAGKALAQPCQACHGADGNSTAPIYPRLAGQYPDYLARALHEYRDGGRVNPIMAVYVEKLSDQDILDLAAYFSAMPGKLDDLHGHMEPK</sequence>
<evidence type="ECO:0000256" key="3">
    <source>
        <dbReference type="ARBA" id="ARBA00022723"/>
    </source>
</evidence>
<keyword evidence="4" id="KW-0249">Electron transport</keyword>
<keyword evidence="3 6" id="KW-0479">Metal-binding</keyword>
<dbReference type="Pfam" id="PF00034">
    <property type="entry name" value="Cytochrom_C"/>
    <property type="match status" value="1"/>
</dbReference>
<name>A0A1I5B556_9GAMM</name>
<evidence type="ECO:0000256" key="6">
    <source>
        <dbReference type="PROSITE-ProRule" id="PRU00433"/>
    </source>
</evidence>
<evidence type="ECO:0000256" key="5">
    <source>
        <dbReference type="ARBA" id="ARBA00023004"/>
    </source>
</evidence>
<evidence type="ECO:0000313" key="10">
    <source>
        <dbReference type="Proteomes" id="UP000198575"/>
    </source>
</evidence>
<keyword evidence="1" id="KW-0813">Transport</keyword>
<organism evidence="9 10">
    <name type="scientific">Dokdonella immobilis</name>
    <dbReference type="NCBI Taxonomy" id="578942"/>
    <lineage>
        <taxon>Bacteria</taxon>
        <taxon>Pseudomonadati</taxon>
        <taxon>Pseudomonadota</taxon>
        <taxon>Gammaproteobacteria</taxon>
        <taxon>Lysobacterales</taxon>
        <taxon>Rhodanobacteraceae</taxon>
        <taxon>Dokdonella</taxon>
    </lineage>
</organism>
<evidence type="ECO:0000313" key="9">
    <source>
        <dbReference type="EMBL" id="SFN69740.1"/>
    </source>
</evidence>
<evidence type="ECO:0000259" key="8">
    <source>
        <dbReference type="PROSITE" id="PS51007"/>
    </source>
</evidence>
<evidence type="ECO:0000256" key="2">
    <source>
        <dbReference type="ARBA" id="ARBA00022617"/>
    </source>
</evidence>
<dbReference type="EMBL" id="FOVF01000051">
    <property type="protein sequence ID" value="SFN69740.1"/>
    <property type="molecule type" value="Genomic_DNA"/>
</dbReference>
<keyword evidence="5 6" id="KW-0408">Iron</keyword>
<dbReference type="OrthoDB" id="9796421at2"/>
<dbReference type="AlphaFoldDB" id="A0A1I5B556"/>
<protein>
    <submittedName>
        <fullName evidence="9">Cytochrome c553</fullName>
    </submittedName>
</protein>
<dbReference type="PROSITE" id="PS51007">
    <property type="entry name" value="CYTC"/>
    <property type="match status" value="1"/>
</dbReference>
<evidence type="ECO:0000256" key="1">
    <source>
        <dbReference type="ARBA" id="ARBA00022448"/>
    </source>
</evidence>
<dbReference type="GO" id="GO:0020037">
    <property type="term" value="F:heme binding"/>
    <property type="evidence" value="ECO:0007669"/>
    <property type="project" value="InterPro"/>
</dbReference>